<reference evidence="1 2" key="1">
    <citation type="journal article" date="2012" name="J. Bacteriol.">
        <title>Genome sequence of the pathogenic Herbaspirillum seropedicae strain Os34, isolated from rice roots.</title>
        <authorList>
            <person name="Ye W."/>
            <person name="Ye S."/>
            <person name="Liu J."/>
            <person name="Chang S."/>
            <person name="Chen M."/>
            <person name="Zhu B."/>
            <person name="Guo L."/>
            <person name="An Q."/>
        </authorList>
    </citation>
    <scope>NUCLEOTIDE SEQUENCE [LARGE SCALE GENOMIC DNA]</scope>
    <source>
        <strain evidence="1 2">Os34</strain>
    </source>
</reference>
<evidence type="ECO:0000313" key="1">
    <source>
        <dbReference type="EMBL" id="QJQ01762.1"/>
    </source>
</evidence>
<dbReference type="AlphaFoldDB" id="A0A6M3ZWA2"/>
<organism evidence="1 2">
    <name type="scientific">Herbaspirillum rubrisubalbicans Os34</name>
    <dbReference type="NCBI Taxonomy" id="1235827"/>
    <lineage>
        <taxon>Bacteria</taxon>
        <taxon>Pseudomonadati</taxon>
        <taxon>Pseudomonadota</taxon>
        <taxon>Betaproteobacteria</taxon>
        <taxon>Burkholderiales</taxon>
        <taxon>Oxalobacteraceae</taxon>
        <taxon>Herbaspirillum</taxon>
    </lineage>
</organism>
<dbReference type="RefSeq" id="WP_017454685.1">
    <property type="nucleotide sequence ID" value="NZ_CP008956.1"/>
</dbReference>
<gene>
    <name evidence="1" type="ORF">C798_16410</name>
</gene>
<dbReference type="Proteomes" id="UP000501648">
    <property type="component" value="Chromosome"/>
</dbReference>
<evidence type="ECO:0000313" key="2">
    <source>
        <dbReference type="Proteomes" id="UP000501648"/>
    </source>
</evidence>
<protein>
    <submittedName>
        <fullName evidence="1">Uncharacterized protein</fullName>
    </submittedName>
</protein>
<dbReference type="EMBL" id="CP008956">
    <property type="protein sequence ID" value="QJQ01762.1"/>
    <property type="molecule type" value="Genomic_DNA"/>
</dbReference>
<proteinExistence type="predicted"/>
<accession>A0A6M3ZWA2</accession>
<sequence>MDVVYLHSPITYSLARQLQREGALVTPLFVCGRGMSWDGPHVQVTDDGIWSPPRTAEFLVKLAQALPDDGQPLRMFLPHTGYLLGKLLKLATAVSTLCYLEEGNTSCNPALALPAQDQVVDAAQLLQLLQAQPLVMRRLGLTPEAILAVNEVPALWFDAASPKYGGAYRVSPEAFPTLPRVSTLALSPPHALREPGRNWLCLLPNIINMVARHGPQSEQAQKNLYGLMMAMRTMQALVASQRAQLVVKFHPVDDANLNPAFKQQFYGYGVSYASFAAQQAIDGQLEPALFDFARFIVINESAASRYVELFKGLDVLISLNLF</sequence>
<name>A0A6M3ZWA2_9BURK</name>